<proteinExistence type="predicted"/>
<dbReference type="RefSeq" id="WP_009451863.1">
    <property type="nucleotide sequence ID" value="NZ_AMSI01000014.1"/>
</dbReference>
<protein>
    <submittedName>
        <fullName evidence="1">Uncharacterized protein</fullName>
    </submittedName>
</protein>
<dbReference type="AlphaFoldDB" id="K2NN70"/>
<accession>K2NN70</accession>
<comment type="caution">
    <text evidence="1">The sequence shown here is derived from an EMBL/GenBank/DDBJ whole genome shotgun (WGS) entry which is preliminary data.</text>
</comment>
<dbReference type="PATRIC" id="fig|1231190.3.peg.3780"/>
<dbReference type="EMBL" id="AMSI01000014">
    <property type="protein sequence ID" value="EKF40870.1"/>
    <property type="molecule type" value="Genomic_DNA"/>
</dbReference>
<evidence type="ECO:0000313" key="2">
    <source>
        <dbReference type="Proteomes" id="UP000007374"/>
    </source>
</evidence>
<gene>
    <name evidence="1" type="ORF">NA8A_18302</name>
</gene>
<dbReference type="STRING" id="721133.SAMN05216176_102632"/>
<keyword evidence="2" id="KW-1185">Reference proteome</keyword>
<reference evidence="1 2" key="1">
    <citation type="journal article" date="2012" name="J. Bacteriol.">
        <title>Genome Sequence of Nitratireductor indicus Type Strain C115.</title>
        <authorList>
            <person name="Lai Q."/>
            <person name="Li G."/>
            <person name="Yu Z."/>
            <person name="Shao Z."/>
        </authorList>
    </citation>
    <scope>NUCLEOTIDE SEQUENCE [LARGE SCALE GENOMIC DNA]</scope>
    <source>
        <strain evidence="1 2">C115</strain>
    </source>
</reference>
<name>K2NN70_9HYPH</name>
<sequence length="70" mass="8372">MTALIPWITWFSKRRHARVAARKEQERAALMRSIEHRKAKHMPFRPKQGELMRVTCEALAAECGREWRVR</sequence>
<evidence type="ECO:0000313" key="1">
    <source>
        <dbReference type="EMBL" id="EKF40870.1"/>
    </source>
</evidence>
<organism evidence="1 2">
    <name type="scientific">Nitratireductor indicus C115</name>
    <dbReference type="NCBI Taxonomy" id="1231190"/>
    <lineage>
        <taxon>Bacteria</taxon>
        <taxon>Pseudomonadati</taxon>
        <taxon>Pseudomonadota</taxon>
        <taxon>Alphaproteobacteria</taxon>
        <taxon>Hyphomicrobiales</taxon>
        <taxon>Phyllobacteriaceae</taxon>
        <taxon>Nitratireductor</taxon>
    </lineage>
</organism>
<dbReference type="Proteomes" id="UP000007374">
    <property type="component" value="Unassembled WGS sequence"/>
</dbReference>